<sequence>MKIGIAGGGIAGSYLAFSLSKNHVVEVYEEKTRERVGEDCACGTSMRTLEKYASLLNRAPSDYVRHTCSEFLSKVFENRDAVTFNKNKLILDFLEKSEADVNFKQKVERENLRGFDLVIDATGCCRSLLPPPRNELERNWVCPCFQADVISEELPKDFYFDLKKWVSSGYSLKERIEQK</sequence>
<name>A0A133U7K4_9EURY</name>
<dbReference type="Proteomes" id="UP000070184">
    <property type="component" value="Unassembled WGS sequence"/>
</dbReference>
<evidence type="ECO:0000313" key="1">
    <source>
        <dbReference type="EMBL" id="KXA90159.1"/>
    </source>
</evidence>
<proteinExistence type="predicted"/>
<organism evidence="1 2">
    <name type="scientific">candidate division MSBL1 archaeon SCGC-AAA259B11</name>
    <dbReference type="NCBI Taxonomy" id="1698260"/>
    <lineage>
        <taxon>Archaea</taxon>
        <taxon>Methanobacteriati</taxon>
        <taxon>Methanobacteriota</taxon>
        <taxon>candidate division MSBL1</taxon>
    </lineage>
</organism>
<accession>A0A133U7K4</accession>
<dbReference type="AlphaFoldDB" id="A0A133U7K4"/>
<reference evidence="1 2" key="1">
    <citation type="journal article" date="2016" name="Sci. Rep.">
        <title>Metabolic traits of an uncultured archaeal lineage -MSBL1- from brine pools of the Red Sea.</title>
        <authorList>
            <person name="Mwirichia R."/>
            <person name="Alam I."/>
            <person name="Rashid M."/>
            <person name="Vinu M."/>
            <person name="Ba-Alawi W."/>
            <person name="Anthony Kamau A."/>
            <person name="Kamanda Ngugi D."/>
            <person name="Goker M."/>
            <person name="Klenk H.P."/>
            <person name="Bajic V."/>
            <person name="Stingl U."/>
        </authorList>
    </citation>
    <scope>NUCLEOTIDE SEQUENCE [LARGE SCALE GENOMIC DNA]</scope>
    <source>
        <strain evidence="1">SCGC-AAA259B11</strain>
    </source>
</reference>
<evidence type="ECO:0008006" key="3">
    <source>
        <dbReference type="Google" id="ProtNLM"/>
    </source>
</evidence>
<comment type="caution">
    <text evidence="1">The sequence shown here is derived from an EMBL/GenBank/DDBJ whole genome shotgun (WGS) entry which is preliminary data.</text>
</comment>
<dbReference type="SUPFAM" id="SSF51971">
    <property type="entry name" value="Nucleotide-binding domain"/>
    <property type="match status" value="1"/>
</dbReference>
<protein>
    <recommendedName>
        <fullName evidence="3">FAD dependent oxidoreductase domain-containing protein</fullName>
    </recommendedName>
</protein>
<gene>
    <name evidence="1" type="ORF">AKJ61_01315</name>
</gene>
<keyword evidence="2" id="KW-1185">Reference proteome</keyword>
<evidence type="ECO:0000313" key="2">
    <source>
        <dbReference type="Proteomes" id="UP000070184"/>
    </source>
</evidence>
<dbReference type="EMBL" id="LHXK01000011">
    <property type="protein sequence ID" value="KXA90159.1"/>
    <property type="molecule type" value="Genomic_DNA"/>
</dbReference>